<keyword evidence="3" id="KW-1185">Reference proteome</keyword>
<dbReference type="EMBL" id="QAPG01000004">
    <property type="protein sequence ID" value="TDZ40635.1"/>
    <property type="molecule type" value="Genomic_DNA"/>
</dbReference>
<protein>
    <submittedName>
        <fullName evidence="2">Uncharacterized protein</fullName>
    </submittedName>
</protein>
<feature type="transmembrane region" description="Helical" evidence="1">
    <location>
        <begin position="51"/>
        <end position="75"/>
    </location>
</feature>
<organism evidence="2 3">
    <name type="scientific">Colletotrichum spinosum</name>
    <dbReference type="NCBI Taxonomy" id="1347390"/>
    <lineage>
        <taxon>Eukaryota</taxon>
        <taxon>Fungi</taxon>
        <taxon>Dikarya</taxon>
        <taxon>Ascomycota</taxon>
        <taxon>Pezizomycotina</taxon>
        <taxon>Sordariomycetes</taxon>
        <taxon>Hypocreomycetidae</taxon>
        <taxon>Glomerellales</taxon>
        <taxon>Glomerellaceae</taxon>
        <taxon>Colletotrichum</taxon>
        <taxon>Colletotrichum orbiculare species complex</taxon>
    </lineage>
</organism>
<gene>
    <name evidence="2" type="ORF">C8035_v005563</name>
</gene>
<proteinExistence type="predicted"/>
<comment type="caution">
    <text evidence="2">The sequence shown here is derived from an EMBL/GenBank/DDBJ whole genome shotgun (WGS) entry which is preliminary data.</text>
</comment>
<keyword evidence="1" id="KW-1133">Transmembrane helix</keyword>
<sequence length="76" mass="8483">MNLDDEDLLERIVQAILELFEEVSHAKIEFKSDISLGWDFTDDEHTSTASVAGSGLCTWQLVVVVGVLPMAFWSLI</sequence>
<keyword evidence="1" id="KW-0472">Membrane</keyword>
<dbReference type="AlphaFoldDB" id="A0A4R8QW75"/>
<name>A0A4R8QW75_9PEZI</name>
<evidence type="ECO:0000313" key="3">
    <source>
        <dbReference type="Proteomes" id="UP000295083"/>
    </source>
</evidence>
<reference evidence="2 3" key="1">
    <citation type="submission" date="2018-11" db="EMBL/GenBank/DDBJ databases">
        <title>Genome sequence and assembly of Colletotrichum spinosum.</title>
        <authorList>
            <person name="Gan P."/>
            <person name="Shirasu K."/>
        </authorList>
    </citation>
    <scope>NUCLEOTIDE SEQUENCE [LARGE SCALE GENOMIC DNA]</scope>
    <source>
        <strain evidence="2 3">CBS 515.97</strain>
    </source>
</reference>
<keyword evidence="1" id="KW-0812">Transmembrane</keyword>
<evidence type="ECO:0000313" key="2">
    <source>
        <dbReference type="EMBL" id="TDZ40635.1"/>
    </source>
</evidence>
<dbReference type="Proteomes" id="UP000295083">
    <property type="component" value="Unassembled WGS sequence"/>
</dbReference>
<evidence type="ECO:0000256" key="1">
    <source>
        <dbReference type="SAM" id="Phobius"/>
    </source>
</evidence>
<accession>A0A4R8QW75</accession>